<evidence type="ECO:0000313" key="1">
    <source>
        <dbReference type="EMBL" id="CEK86551.1"/>
    </source>
</evidence>
<protein>
    <submittedName>
        <fullName evidence="1">Uncharacterized protein</fullName>
    </submittedName>
</protein>
<reference evidence="1" key="1">
    <citation type="submission" date="2014-12" db="EMBL/GenBank/DDBJ databases">
        <title>Insight into the proteome of Arion vulgaris.</title>
        <authorList>
            <person name="Aradska J."/>
            <person name="Bulat T."/>
            <person name="Smidak R."/>
            <person name="Sarate P."/>
            <person name="Gangsoo J."/>
            <person name="Sialana F."/>
            <person name="Bilban M."/>
            <person name="Lubec G."/>
        </authorList>
    </citation>
    <scope>NUCLEOTIDE SEQUENCE</scope>
    <source>
        <tissue evidence="1">Skin</tissue>
    </source>
</reference>
<name>A0A0B7B2P7_9EUPU</name>
<feature type="non-terminal residue" evidence="1">
    <location>
        <position position="1"/>
    </location>
</feature>
<dbReference type="EMBL" id="HACG01039686">
    <property type="protein sequence ID" value="CEK86551.1"/>
    <property type="molecule type" value="Transcribed_RNA"/>
</dbReference>
<sequence>WIEHVLRSDLEIITKTLMQWSLVERQRSGRPKTTWWKTMVKEMYSVDQSWGFLQRMVTD</sequence>
<organism evidence="1">
    <name type="scientific">Arion vulgaris</name>
    <dbReference type="NCBI Taxonomy" id="1028688"/>
    <lineage>
        <taxon>Eukaryota</taxon>
        <taxon>Metazoa</taxon>
        <taxon>Spiralia</taxon>
        <taxon>Lophotrochozoa</taxon>
        <taxon>Mollusca</taxon>
        <taxon>Gastropoda</taxon>
        <taxon>Heterobranchia</taxon>
        <taxon>Euthyneura</taxon>
        <taxon>Panpulmonata</taxon>
        <taxon>Eupulmonata</taxon>
        <taxon>Stylommatophora</taxon>
        <taxon>Helicina</taxon>
        <taxon>Arionoidea</taxon>
        <taxon>Arionidae</taxon>
        <taxon>Arion</taxon>
    </lineage>
</organism>
<proteinExistence type="predicted"/>
<dbReference type="AlphaFoldDB" id="A0A0B7B2P7"/>
<gene>
    <name evidence="1" type="primary">ORF154394</name>
</gene>
<accession>A0A0B7B2P7</accession>